<name>A0A418ST67_9RHOB</name>
<dbReference type="Proteomes" id="UP000284202">
    <property type="component" value="Unassembled WGS sequence"/>
</dbReference>
<dbReference type="EMBL" id="QZCG01000009">
    <property type="protein sequence ID" value="RJE84150.1"/>
    <property type="molecule type" value="Genomic_DNA"/>
</dbReference>
<evidence type="ECO:0000313" key="3">
    <source>
        <dbReference type="Proteomes" id="UP000284202"/>
    </source>
</evidence>
<sequence>MSKVRQLADHQSVARISAQNFRRIPSLPGALRREDGAFDQKIRDHPKAQRKPERQPDSMGNHAVRDAVAAIEARASVILPCRNYAGNRLNLVLPF</sequence>
<evidence type="ECO:0000256" key="1">
    <source>
        <dbReference type="SAM" id="MobiDB-lite"/>
    </source>
</evidence>
<gene>
    <name evidence="2" type="ORF">D3P04_14180</name>
</gene>
<evidence type="ECO:0000313" key="2">
    <source>
        <dbReference type="EMBL" id="RJE84150.1"/>
    </source>
</evidence>
<feature type="region of interest" description="Disordered" evidence="1">
    <location>
        <begin position="25"/>
        <end position="63"/>
    </location>
</feature>
<protein>
    <submittedName>
        <fullName evidence="2">Uncharacterized protein</fullName>
    </submittedName>
</protein>
<proteinExistence type="predicted"/>
<organism evidence="2 3">
    <name type="scientific">Paracoccus onubensis</name>
    <dbReference type="NCBI Taxonomy" id="1675788"/>
    <lineage>
        <taxon>Bacteria</taxon>
        <taxon>Pseudomonadati</taxon>
        <taxon>Pseudomonadota</taxon>
        <taxon>Alphaproteobacteria</taxon>
        <taxon>Rhodobacterales</taxon>
        <taxon>Paracoccaceae</taxon>
        <taxon>Paracoccus</taxon>
    </lineage>
</organism>
<feature type="compositionally biased region" description="Basic and acidic residues" evidence="1">
    <location>
        <begin position="31"/>
        <end position="56"/>
    </location>
</feature>
<accession>A0A418ST67</accession>
<keyword evidence="3" id="KW-1185">Reference proteome</keyword>
<reference evidence="3" key="1">
    <citation type="submission" date="2018-09" db="EMBL/GenBank/DDBJ databases">
        <title>Acidovorax cavernicola nov. sp. isolated from Gruta de las Maravillas (Aracena, Spain).</title>
        <authorList>
            <person name="Jurado V."/>
            <person name="Gutierrez-Patricio S."/>
            <person name="Gonzalez-Pimentel J.L."/>
            <person name="Miller A.Z."/>
            <person name="Laiz L."/>
            <person name="Saiz-Jimenez C."/>
        </authorList>
    </citation>
    <scope>NUCLEOTIDE SEQUENCE [LARGE SCALE GENOMIC DNA]</scope>
    <source>
        <strain evidence="3">1011MAR3C25</strain>
    </source>
</reference>
<comment type="caution">
    <text evidence="2">The sequence shown here is derived from an EMBL/GenBank/DDBJ whole genome shotgun (WGS) entry which is preliminary data.</text>
</comment>
<dbReference type="AlphaFoldDB" id="A0A418ST67"/>